<sequence length="288" mass="31580">MSTSLIVAVMVGLALATAAYAAYRLVVELGQADTAYRDRPPRAFLWVWPLLNIVANTVGALVQGGRAEALRARLRRAGQEYALTPQQFFAGKILALVFFGALGWYFSGEGTTLLGILLGAALGYMYPDIWLSDHTKKRNLEILKALPFFLDIVTLSIEAGLNLTGAMQKAVDNCKPSPLIVEINRVLRDVRAGRPRVEALRELADRLDYAPISSLVSALVQGELMGSSLGPILRAQSDQRRIERFQRAEKLAMEAPVKMLGPLILFIFPCTFIVLGFPIVMKFMGSGL</sequence>
<dbReference type="AlphaFoldDB" id="A0A643FIT5"/>
<dbReference type="InterPro" id="IPR018076">
    <property type="entry name" value="T2SS_GspF_dom"/>
</dbReference>
<evidence type="ECO:0000256" key="3">
    <source>
        <dbReference type="ARBA" id="ARBA00022692"/>
    </source>
</evidence>
<reference evidence="8 9" key="1">
    <citation type="submission" date="2019-09" db="EMBL/GenBank/DDBJ databases">
        <title>Draft genome sequences of 48 bacterial type strains from the CCUG.</title>
        <authorList>
            <person name="Tunovic T."/>
            <person name="Pineiro-Iglesias B."/>
            <person name="Unosson C."/>
            <person name="Inganas E."/>
            <person name="Ohlen M."/>
            <person name="Cardew S."/>
            <person name="Jensie-Markopoulos S."/>
            <person name="Salva-Serra F."/>
            <person name="Jaen-Luchoro D."/>
            <person name="Karlsson R."/>
            <person name="Svensson-Stadler L."/>
            <person name="Chun J."/>
            <person name="Moore E."/>
        </authorList>
    </citation>
    <scope>NUCLEOTIDE SEQUENCE [LARGE SCALE GENOMIC DNA]</scope>
    <source>
        <strain evidence="8 9">CCUG 30977</strain>
    </source>
</reference>
<feature type="transmembrane region" description="Helical" evidence="6">
    <location>
        <begin position="112"/>
        <end position="131"/>
    </location>
</feature>
<dbReference type="Proteomes" id="UP000430120">
    <property type="component" value="Unassembled WGS sequence"/>
</dbReference>
<feature type="transmembrane region" description="Helical" evidence="6">
    <location>
        <begin position="260"/>
        <end position="281"/>
    </location>
</feature>
<evidence type="ECO:0000259" key="7">
    <source>
        <dbReference type="Pfam" id="PF00482"/>
    </source>
</evidence>
<evidence type="ECO:0000256" key="1">
    <source>
        <dbReference type="ARBA" id="ARBA00004651"/>
    </source>
</evidence>
<keyword evidence="2" id="KW-1003">Cell membrane</keyword>
<protein>
    <submittedName>
        <fullName evidence="8">Type II secretion system F family protein</fullName>
    </submittedName>
</protein>
<keyword evidence="5 6" id="KW-0472">Membrane</keyword>
<dbReference type="InterPro" id="IPR042094">
    <property type="entry name" value="T2SS_GspF_sf"/>
</dbReference>
<dbReference type="OrthoDB" id="9810662at2"/>
<dbReference type="PANTHER" id="PTHR35007">
    <property type="entry name" value="INTEGRAL MEMBRANE PROTEIN-RELATED"/>
    <property type="match status" value="1"/>
</dbReference>
<comment type="caution">
    <text evidence="8">The sequence shown here is derived from an EMBL/GenBank/DDBJ whole genome shotgun (WGS) entry which is preliminary data.</text>
</comment>
<dbReference type="PANTHER" id="PTHR35007:SF2">
    <property type="entry name" value="PILUS ASSEMBLE PROTEIN"/>
    <property type="match status" value="1"/>
</dbReference>
<keyword evidence="4 6" id="KW-1133">Transmembrane helix</keyword>
<evidence type="ECO:0000256" key="6">
    <source>
        <dbReference type="SAM" id="Phobius"/>
    </source>
</evidence>
<gene>
    <name evidence="8" type="ORF">F7Q92_03620</name>
</gene>
<evidence type="ECO:0000313" key="9">
    <source>
        <dbReference type="Proteomes" id="UP000430120"/>
    </source>
</evidence>
<dbReference type="GO" id="GO:0005886">
    <property type="term" value="C:plasma membrane"/>
    <property type="evidence" value="ECO:0007669"/>
    <property type="project" value="UniProtKB-SubCell"/>
</dbReference>
<proteinExistence type="predicted"/>
<feature type="transmembrane region" description="Helical" evidence="6">
    <location>
        <begin position="88"/>
        <end position="106"/>
    </location>
</feature>
<dbReference type="EMBL" id="VZPB01000005">
    <property type="protein sequence ID" value="KAB0584610.1"/>
    <property type="molecule type" value="Genomic_DNA"/>
</dbReference>
<accession>A0A643FIT5</accession>
<evidence type="ECO:0000256" key="2">
    <source>
        <dbReference type="ARBA" id="ARBA00022475"/>
    </source>
</evidence>
<name>A0A643FIT5_IDEDE</name>
<evidence type="ECO:0000256" key="5">
    <source>
        <dbReference type="ARBA" id="ARBA00023136"/>
    </source>
</evidence>
<feature type="domain" description="Type II secretion system protein GspF" evidence="7">
    <location>
        <begin position="149"/>
        <end position="275"/>
    </location>
</feature>
<dbReference type="RefSeq" id="WP_151122565.1">
    <property type="nucleotide sequence ID" value="NZ_CP088081.1"/>
</dbReference>
<evidence type="ECO:0000256" key="4">
    <source>
        <dbReference type="ARBA" id="ARBA00022989"/>
    </source>
</evidence>
<feature type="transmembrane region" description="Helical" evidence="6">
    <location>
        <begin position="45"/>
        <end position="67"/>
    </location>
</feature>
<dbReference type="Gene3D" id="1.20.81.30">
    <property type="entry name" value="Type II secretion system (T2SS), domain F"/>
    <property type="match status" value="1"/>
</dbReference>
<comment type="subcellular location">
    <subcellularLocation>
        <location evidence="1">Cell membrane</location>
        <topology evidence="1">Multi-pass membrane protein</topology>
    </subcellularLocation>
</comment>
<keyword evidence="9" id="KW-1185">Reference proteome</keyword>
<dbReference type="Pfam" id="PF00482">
    <property type="entry name" value="T2SSF"/>
    <property type="match status" value="1"/>
</dbReference>
<keyword evidence="3 6" id="KW-0812">Transmembrane</keyword>
<evidence type="ECO:0000313" key="8">
    <source>
        <dbReference type="EMBL" id="KAB0584610.1"/>
    </source>
</evidence>
<organism evidence="8 9">
    <name type="scientific">Ideonella dechloratans</name>
    <dbReference type="NCBI Taxonomy" id="36863"/>
    <lineage>
        <taxon>Bacteria</taxon>
        <taxon>Pseudomonadati</taxon>
        <taxon>Pseudomonadota</taxon>
        <taxon>Betaproteobacteria</taxon>
        <taxon>Burkholderiales</taxon>
        <taxon>Sphaerotilaceae</taxon>
        <taxon>Ideonella</taxon>
    </lineage>
</organism>